<evidence type="ECO:0000313" key="5">
    <source>
        <dbReference type="Proteomes" id="UP000581135"/>
    </source>
</evidence>
<evidence type="ECO:0000256" key="1">
    <source>
        <dbReference type="ARBA" id="ARBA00004328"/>
    </source>
</evidence>
<organism evidence="4 5">
    <name type="scientific">Limibacillus halophilus</name>
    <dbReference type="NCBI Taxonomy" id="1579333"/>
    <lineage>
        <taxon>Bacteria</taxon>
        <taxon>Pseudomonadati</taxon>
        <taxon>Pseudomonadota</taxon>
        <taxon>Alphaproteobacteria</taxon>
        <taxon>Rhodospirillales</taxon>
        <taxon>Rhodovibrionaceae</taxon>
        <taxon>Limibacillus</taxon>
    </lineage>
</organism>
<accession>A0A839STD7</accession>
<reference evidence="4 5" key="1">
    <citation type="submission" date="2020-08" db="EMBL/GenBank/DDBJ databases">
        <title>Genomic Encyclopedia of Type Strains, Phase III (KMG-III): the genomes of soil and plant-associated and newly described type strains.</title>
        <authorList>
            <person name="Whitman W."/>
        </authorList>
    </citation>
    <scope>NUCLEOTIDE SEQUENCE [LARGE SCALE GENOMIC DNA]</scope>
    <source>
        <strain evidence="4 5">CECT 8803</strain>
    </source>
</reference>
<evidence type="ECO:0000313" key="4">
    <source>
        <dbReference type="EMBL" id="MBB3065588.1"/>
    </source>
</evidence>
<evidence type="ECO:0000256" key="3">
    <source>
        <dbReference type="ARBA" id="ARBA00023219"/>
    </source>
</evidence>
<name>A0A839STD7_9PROT</name>
<evidence type="ECO:0008006" key="6">
    <source>
        <dbReference type="Google" id="ProtNLM"/>
    </source>
</evidence>
<dbReference type="AlphaFoldDB" id="A0A839STD7"/>
<sequence>MAVTAQALIARHDILAAERENWESLWQEIAERVLPRQADFSIRRSPGTKRTEKILDATAPLALERFAAAMEAMLTPRGARWHRLQANDDSLNRNPSVRRWYDQAADTLFRERYSPSANYASQQHEVYMSLGAFGTGVLNVEEGLGGGLSYRALHLGECLIAENHQGRVDTLFRNFEMTARQARQRWQDSHLPESLLRSAEMDPDRRFTFLHAVYPREERDPKRQDKLHMPFASVVLLREPQHIVSEGGFEEFPFMVSRYVTAPRETYGRSPAMLALPDIKMLNEMEKTNARAAHRLVDPPLLLHDDNLLSRFSLRPGALNFGGVDGQGRQLVHPLTTGSQPQFSLQMTEQKRGVINDAFLVTLFQILVDAPRMTATEVLQRAQEKGALLGPAVGRQQSEALGPMIERELAILQRTGKLPPLPPALIEAQGEYRIEYDGPLSRAQRAEEGVAIARTAEALLPMVQFAPDIMDNFDGDEISRVIAEANGVSAKVIRSIESRESLRTQRKQATELQEVVTAAPGTAAALEKISRLQGGSNA</sequence>
<keyword evidence="3" id="KW-0231">Viral genome packaging</keyword>
<proteinExistence type="predicted"/>
<evidence type="ECO:0000256" key="2">
    <source>
        <dbReference type="ARBA" id="ARBA00022612"/>
    </source>
</evidence>
<comment type="caution">
    <text evidence="4">The sequence shown here is derived from an EMBL/GenBank/DDBJ whole genome shotgun (WGS) entry which is preliminary data.</text>
</comment>
<protein>
    <recommendedName>
        <fullName evidence="6">Bacteriophage head to tail connecting protein</fullName>
    </recommendedName>
</protein>
<keyword evidence="5" id="KW-1185">Reference proteome</keyword>
<comment type="subcellular location">
    <subcellularLocation>
        <location evidence="1">Virion</location>
    </subcellularLocation>
</comment>
<dbReference type="EMBL" id="JACHXA010000004">
    <property type="protein sequence ID" value="MBB3065588.1"/>
    <property type="molecule type" value="Genomic_DNA"/>
</dbReference>
<dbReference type="RefSeq" id="WP_183416400.1">
    <property type="nucleotide sequence ID" value="NZ_JACHXA010000004.1"/>
</dbReference>
<dbReference type="Pfam" id="PF12236">
    <property type="entry name" value="Head-tail_con"/>
    <property type="match status" value="1"/>
</dbReference>
<dbReference type="Proteomes" id="UP000581135">
    <property type="component" value="Unassembled WGS sequence"/>
</dbReference>
<keyword evidence="2" id="KW-1188">Viral release from host cell</keyword>
<dbReference type="InterPro" id="IPR020991">
    <property type="entry name" value="Connector_podovirus"/>
</dbReference>
<gene>
    <name evidence="4" type="ORF">FHR98_001875</name>
</gene>